<evidence type="ECO:0008006" key="4">
    <source>
        <dbReference type="Google" id="ProtNLM"/>
    </source>
</evidence>
<proteinExistence type="predicted"/>
<protein>
    <recommendedName>
        <fullName evidence="4">Prefoldin subunit 3</fullName>
    </recommendedName>
</protein>
<feature type="region of interest" description="Disordered" evidence="1">
    <location>
        <begin position="460"/>
        <end position="490"/>
    </location>
</feature>
<dbReference type="STRING" id="150374.A0A0M8MSC6"/>
<feature type="compositionally biased region" description="Polar residues" evidence="1">
    <location>
        <begin position="460"/>
        <end position="480"/>
    </location>
</feature>
<evidence type="ECO:0000256" key="1">
    <source>
        <dbReference type="SAM" id="MobiDB-lite"/>
    </source>
</evidence>
<dbReference type="AlphaFoldDB" id="A0A0M8MSC6"/>
<accession>A0A0M8MSC6</accession>
<evidence type="ECO:0000313" key="2">
    <source>
        <dbReference type="EMBL" id="KOS17438.1"/>
    </source>
</evidence>
<keyword evidence="3" id="KW-1185">Reference proteome</keyword>
<name>A0A0M8MSC6_ESCWE</name>
<dbReference type="Proteomes" id="UP000053831">
    <property type="component" value="Unassembled WGS sequence"/>
</dbReference>
<reference evidence="2 3" key="1">
    <citation type="submission" date="2015-07" db="EMBL/GenBank/DDBJ databases">
        <title>The genome of the fungus Escovopsis weberi, a specialized disease agent of ant agriculture.</title>
        <authorList>
            <person name="de Man T.J."/>
            <person name="Stajich J.E."/>
            <person name="Kubicek C.P."/>
            <person name="Chenthamara K."/>
            <person name="Atanasova L."/>
            <person name="Druzhinina I.S."/>
            <person name="Birnbaum S."/>
            <person name="Barribeau S.M."/>
            <person name="Teiling C."/>
            <person name="Suen G."/>
            <person name="Currie C."/>
            <person name="Gerardo N.M."/>
        </authorList>
    </citation>
    <scope>NUCLEOTIDE SEQUENCE [LARGE SCALE GENOMIC DNA]</scope>
</reference>
<organism evidence="2 3">
    <name type="scientific">Escovopsis weberi</name>
    <dbReference type="NCBI Taxonomy" id="150374"/>
    <lineage>
        <taxon>Eukaryota</taxon>
        <taxon>Fungi</taxon>
        <taxon>Dikarya</taxon>
        <taxon>Ascomycota</taxon>
        <taxon>Pezizomycotina</taxon>
        <taxon>Sordariomycetes</taxon>
        <taxon>Hypocreomycetidae</taxon>
        <taxon>Hypocreales</taxon>
        <taxon>Hypocreaceae</taxon>
        <taxon>Escovopsis</taxon>
    </lineage>
</organism>
<sequence length="673" mass="75341">MLNLADVAVEYIRGIATLPNPSEKMYQDQCVLFNNTLRALQPQPRLQAAQISSPNAFFWEAQRVLLAMSAEMDRSLLVNREGFQAIRSVLSGLPKNRTEIHSSLRHATSWPPYIQPADGMDEVAEPEDSWSRAVSAGALMQEAGFSKEDQDDAVDILNGMAADGTPTIQQRTAIARERSLSSWEASIRATRNAHEAWDRFRNPPQAGLQPGVPHYAAMFEKLVLQEADAHSRLLPGDKAINFPVRQESNLTEFEKARLRPPSIAQLFERMLEEKIRPAGNCLHVLLANASSVETARRYIDHSPESHQLKWNLYRENPDPGLLKKLDVGILAGYIQALTAHGSKRSGNKMMRAIRMARLRFGTSKSPAAQTVWGTILKNLSQHHVAMKISLGLQLKLLLHAMEQMGGRDGITLRAFVQFSKGIRKIVRREIDPLAELLTENEASASMDPLLRLYEKDPAAQATSPVSTEAPGKQTTLTSTREGPETQPPDMLFRSGAARMKELFNTLKAQECESQRFFDKHRVAALDRMAWRKDLFRSDHAHEYLLALAYVGEFEEMAAVLSGLIREWSQPDVVEALVEVDEPPPHADFFEALCAFRLLAEPMVDEGVVEGLRGQITESGVGWLWPDGAAIQTYLDIQEDDSTATFARVLEWVRKKRDEHRGLEAADLDGDFDL</sequence>
<gene>
    <name evidence="2" type="ORF">ESCO_002669</name>
</gene>
<dbReference type="OrthoDB" id="410701at2759"/>
<comment type="caution">
    <text evidence="2">The sequence shown here is derived from an EMBL/GenBank/DDBJ whole genome shotgun (WGS) entry which is preliminary data.</text>
</comment>
<dbReference type="EMBL" id="LGSR01000022">
    <property type="protein sequence ID" value="KOS17438.1"/>
    <property type="molecule type" value="Genomic_DNA"/>
</dbReference>
<evidence type="ECO:0000313" key="3">
    <source>
        <dbReference type="Proteomes" id="UP000053831"/>
    </source>
</evidence>